<name>G4YRQ2_PHYSP</name>
<feature type="region of interest" description="Disordered" evidence="1">
    <location>
        <begin position="244"/>
        <end position="296"/>
    </location>
</feature>
<dbReference type="AlphaFoldDB" id="G4YRQ2"/>
<sequence length="322" mass="35660">MKMKTLLVAEGSVVSSRLADAFVRSLAENPGGAALLRAVLDGLQAHSGNADQSPPPSEEGEEDREDIHGPPLDNMNPSGRYVDEELAEATRALRNSPAIKLTKLQIKADYKAWKSEVPLQIETCTLGDITYGTERVDELRDSMKAASALYNQIVQHFEAGDGINSDYLLQDLVTRKLRPGESVSAYVDDVGRKEWQHASLLLSNCVLAFRDLAREHADWINNNNSKSLRLAEALQRLHSAEHQRAHLQQQSKSAVPRGMQVAQVTSSNNNSNKRSKKQRKRNKGIKSNKMSNGEGHWYAECTENTGIPLKAELAKKLKEKQG</sequence>
<dbReference type="Proteomes" id="UP000002640">
    <property type="component" value="Unassembled WGS sequence"/>
</dbReference>
<dbReference type="GeneID" id="20638024"/>
<protein>
    <submittedName>
        <fullName evidence="2">Uncharacterized protein</fullName>
    </submittedName>
</protein>
<evidence type="ECO:0000313" key="2">
    <source>
        <dbReference type="EMBL" id="EGZ24093.1"/>
    </source>
</evidence>
<reference evidence="2 3" key="1">
    <citation type="journal article" date="2006" name="Science">
        <title>Phytophthora genome sequences uncover evolutionary origins and mechanisms of pathogenesis.</title>
        <authorList>
            <person name="Tyler B.M."/>
            <person name="Tripathy S."/>
            <person name="Zhang X."/>
            <person name="Dehal P."/>
            <person name="Jiang R.H."/>
            <person name="Aerts A."/>
            <person name="Arredondo F.D."/>
            <person name="Baxter L."/>
            <person name="Bensasson D."/>
            <person name="Beynon J.L."/>
            <person name="Chapman J."/>
            <person name="Damasceno C.M."/>
            <person name="Dorrance A.E."/>
            <person name="Dou D."/>
            <person name="Dickerman A.W."/>
            <person name="Dubchak I.L."/>
            <person name="Garbelotto M."/>
            <person name="Gijzen M."/>
            <person name="Gordon S.G."/>
            <person name="Govers F."/>
            <person name="Grunwald N.J."/>
            <person name="Huang W."/>
            <person name="Ivors K.L."/>
            <person name="Jones R.W."/>
            <person name="Kamoun S."/>
            <person name="Krampis K."/>
            <person name="Lamour K.H."/>
            <person name="Lee M.K."/>
            <person name="McDonald W.H."/>
            <person name="Medina M."/>
            <person name="Meijer H.J."/>
            <person name="Nordberg E.K."/>
            <person name="Maclean D.J."/>
            <person name="Ospina-Giraldo M.D."/>
            <person name="Morris P.F."/>
            <person name="Phuntumart V."/>
            <person name="Putnam N.H."/>
            <person name="Rash S."/>
            <person name="Rose J.K."/>
            <person name="Sakihama Y."/>
            <person name="Salamov A.A."/>
            <person name="Savidor A."/>
            <person name="Scheuring C.F."/>
            <person name="Smith B.M."/>
            <person name="Sobral B.W."/>
            <person name="Terry A."/>
            <person name="Torto-Alalibo T.A."/>
            <person name="Win J."/>
            <person name="Xu Z."/>
            <person name="Zhang H."/>
            <person name="Grigoriev I.V."/>
            <person name="Rokhsar D.S."/>
            <person name="Boore J.L."/>
        </authorList>
    </citation>
    <scope>NUCLEOTIDE SEQUENCE [LARGE SCALE GENOMIC DNA]</scope>
    <source>
        <strain evidence="2 3">P6497</strain>
    </source>
</reference>
<organism evidence="2 3">
    <name type="scientific">Phytophthora sojae (strain P6497)</name>
    <name type="common">Soybean stem and root rot agent</name>
    <name type="synonym">Phytophthora megasperma f. sp. glycines</name>
    <dbReference type="NCBI Taxonomy" id="1094619"/>
    <lineage>
        <taxon>Eukaryota</taxon>
        <taxon>Sar</taxon>
        <taxon>Stramenopiles</taxon>
        <taxon>Oomycota</taxon>
        <taxon>Peronosporomycetes</taxon>
        <taxon>Peronosporales</taxon>
        <taxon>Peronosporaceae</taxon>
        <taxon>Phytophthora</taxon>
    </lineage>
</organism>
<dbReference type="EMBL" id="JH159152">
    <property type="protein sequence ID" value="EGZ24093.1"/>
    <property type="molecule type" value="Genomic_DNA"/>
</dbReference>
<accession>G4YRQ2</accession>
<dbReference type="KEGG" id="psoj:PHYSODRAFT_250316"/>
<gene>
    <name evidence="2" type="ORF">PHYSODRAFT_250316</name>
</gene>
<evidence type="ECO:0000256" key="1">
    <source>
        <dbReference type="SAM" id="MobiDB-lite"/>
    </source>
</evidence>
<dbReference type="InParanoid" id="G4YRQ2"/>
<proteinExistence type="predicted"/>
<feature type="region of interest" description="Disordered" evidence="1">
    <location>
        <begin position="45"/>
        <end position="78"/>
    </location>
</feature>
<feature type="compositionally biased region" description="Basic residues" evidence="1">
    <location>
        <begin position="273"/>
        <end position="286"/>
    </location>
</feature>
<evidence type="ECO:0000313" key="3">
    <source>
        <dbReference type="Proteomes" id="UP000002640"/>
    </source>
</evidence>
<keyword evidence="3" id="KW-1185">Reference proteome</keyword>
<dbReference type="RefSeq" id="XP_009519381.1">
    <property type="nucleotide sequence ID" value="XM_009521086.1"/>
</dbReference>